<organism evidence="1 2">
    <name type="scientific">Leptidea sinapis</name>
    <dbReference type="NCBI Taxonomy" id="189913"/>
    <lineage>
        <taxon>Eukaryota</taxon>
        <taxon>Metazoa</taxon>
        <taxon>Ecdysozoa</taxon>
        <taxon>Arthropoda</taxon>
        <taxon>Hexapoda</taxon>
        <taxon>Insecta</taxon>
        <taxon>Pterygota</taxon>
        <taxon>Neoptera</taxon>
        <taxon>Endopterygota</taxon>
        <taxon>Lepidoptera</taxon>
        <taxon>Glossata</taxon>
        <taxon>Ditrysia</taxon>
        <taxon>Papilionoidea</taxon>
        <taxon>Pieridae</taxon>
        <taxon>Dismorphiinae</taxon>
        <taxon>Leptidea</taxon>
    </lineage>
</organism>
<evidence type="ECO:0000313" key="2">
    <source>
        <dbReference type="Proteomes" id="UP000324832"/>
    </source>
</evidence>
<proteinExistence type="predicted"/>
<reference evidence="1 2" key="1">
    <citation type="submission" date="2017-07" db="EMBL/GenBank/DDBJ databases">
        <authorList>
            <person name="Talla V."/>
            <person name="Backstrom N."/>
        </authorList>
    </citation>
    <scope>NUCLEOTIDE SEQUENCE [LARGE SCALE GENOMIC DNA]</scope>
</reference>
<accession>A0A5E4QXK5</accession>
<dbReference type="AlphaFoldDB" id="A0A5E4QXK5"/>
<sequence>MWSGEGEGAAEDCEERVIYVTYDNNEPYQMMDSLQMAPADSPLQVRMQDGSLLAITSLDGHSLQIVTQDGQTIPVEINSCESLAAQPSLC</sequence>
<gene>
    <name evidence="1" type="ORF">LSINAPIS_LOCUS12274</name>
</gene>
<dbReference type="Proteomes" id="UP000324832">
    <property type="component" value="Unassembled WGS sequence"/>
</dbReference>
<evidence type="ECO:0000313" key="1">
    <source>
        <dbReference type="EMBL" id="VVD01962.1"/>
    </source>
</evidence>
<dbReference type="EMBL" id="FZQP02005666">
    <property type="protein sequence ID" value="VVD01962.1"/>
    <property type="molecule type" value="Genomic_DNA"/>
</dbReference>
<keyword evidence="2" id="KW-1185">Reference proteome</keyword>
<name>A0A5E4QXK5_9NEOP</name>
<protein>
    <submittedName>
        <fullName evidence="1">Uncharacterized protein</fullName>
    </submittedName>
</protein>